<dbReference type="PANTHER" id="PTHR11616">
    <property type="entry name" value="SODIUM/CHLORIDE DEPENDENT TRANSPORTER"/>
    <property type="match status" value="1"/>
</dbReference>
<dbReference type="GO" id="GO:0098793">
    <property type="term" value="C:presynapse"/>
    <property type="evidence" value="ECO:0007669"/>
    <property type="project" value="GOC"/>
</dbReference>
<comment type="subcellular location">
    <subcellularLocation>
        <location evidence="1">Membrane</location>
        <topology evidence="1">Multi-pass membrane protein</topology>
    </subcellularLocation>
</comment>
<feature type="non-terminal residue" evidence="9">
    <location>
        <position position="84"/>
    </location>
</feature>
<dbReference type="InterPro" id="IPR000175">
    <property type="entry name" value="Na/ntran_symport"/>
</dbReference>
<feature type="transmembrane region" description="Helical" evidence="8">
    <location>
        <begin position="19"/>
        <end position="44"/>
    </location>
</feature>
<dbReference type="GO" id="GO:0043005">
    <property type="term" value="C:neuron projection"/>
    <property type="evidence" value="ECO:0007669"/>
    <property type="project" value="TreeGrafter"/>
</dbReference>
<evidence type="ECO:0000313" key="9">
    <source>
        <dbReference type="EMBL" id="KAA0192964.1"/>
    </source>
</evidence>
<dbReference type="Pfam" id="PF00209">
    <property type="entry name" value="SNF"/>
    <property type="match status" value="1"/>
</dbReference>
<evidence type="ECO:0000256" key="3">
    <source>
        <dbReference type="ARBA" id="ARBA00022448"/>
    </source>
</evidence>
<protein>
    <recommendedName>
        <fullName evidence="10">Amino acid transporter transmembrane domain-containing protein</fullName>
    </recommendedName>
</protein>
<comment type="caution">
    <text evidence="9">The sequence shown here is derived from an EMBL/GenBank/DDBJ whole genome shotgun (WGS) entry which is preliminary data.</text>
</comment>
<evidence type="ECO:0000256" key="6">
    <source>
        <dbReference type="ARBA" id="ARBA00022989"/>
    </source>
</evidence>
<evidence type="ECO:0000256" key="5">
    <source>
        <dbReference type="ARBA" id="ARBA00022847"/>
    </source>
</evidence>
<dbReference type="InterPro" id="IPR037272">
    <property type="entry name" value="SNS_sf"/>
</dbReference>
<evidence type="ECO:0000256" key="4">
    <source>
        <dbReference type="ARBA" id="ARBA00022692"/>
    </source>
</evidence>
<organism evidence="9">
    <name type="scientific">Hyalella azteca</name>
    <name type="common">Amphipod</name>
    <dbReference type="NCBI Taxonomy" id="294128"/>
    <lineage>
        <taxon>Eukaryota</taxon>
        <taxon>Metazoa</taxon>
        <taxon>Ecdysozoa</taxon>
        <taxon>Arthropoda</taxon>
        <taxon>Crustacea</taxon>
        <taxon>Multicrustacea</taxon>
        <taxon>Malacostraca</taxon>
        <taxon>Eumalacostraca</taxon>
        <taxon>Peracarida</taxon>
        <taxon>Amphipoda</taxon>
        <taxon>Senticaudata</taxon>
        <taxon>Talitrida</taxon>
        <taxon>Talitroidea</taxon>
        <taxon>Hyalellidae</taxon>
        <taxon>Hyalella</taxon>
    </lineage>
</organism>
<dbReference type="SUPFAM" id="SSF161070">
    <property type="entry name" value="SNF-like"/>
    <property type="match status" value="1"/>
</dbReference>
<evidence type="ECO:0000256" key="8">
    <source>
        <dbReference type="SAM" id="Phobius"/>
    </source>
</evidence>
<reference evidence="9" key="3">
    <citation type="submission" date="2019-06" db="EMBL/GenBank/DDBJ databases">
        <authorList>
            <person name="Poynton C."/>
            <person name="Hasenbein S."/>
            <person name="Benoit J.B."/>
            <person name="Sepulveda M.S."/>
            <person name="Poelchau M.F."/>
            <person name="Murali S.C."/>
            <person name="Chen S."/>
            <person name="Glastad K.M."/>
            <person name="Werren J.H."/>
            <person name="Vineis J.H."/>
            <person name="Bowen J.L."/>
            <person name="Friedrich M."/>
            <person name="Jones J."/>
            <person name="Robertson H.M."/>
            <person name="Feyereisen R."/>
            <person name="Mechler-Hickson A."/>
            <person name="Mathers N."/>
            <person name="Lee C.E."/>
            <person name="Colbourne J.K."/>
            <person name="Biales A."/>
            <person name="Johnston J.S."/>
            <person name="Wellborn G.A."/>
            <person name="Rosendale A.J."/>
            <person name="Cridge A.G."/>
            <person name="Munoz-Torres M.C."/>
            <person name="Bain P.A."/>
            <person name="Manny A.R."/>
            <person name="Major K.M."/>
            <person name="Lambert F.N."/>
            <person name="Vulpe C.D."/>
            <person name="Tuck P."/>
            <person name="Blalock B.J."/>
            <person name="Lin Y.-Y."/>
            <person name="Smith M.E."/>
            <person name="Ochoa-Acuna H."/>
            <person name="Chen M.-J.M."/>
            <person name="Childers C.P."/>
            <person name="Qu J."/>
            <person name="Dugan S."/>
            <person name="Lee S.L."/>
            <person name="Chao H."/>
            <person name="Dinh H."/>
            <person name="Han Y."/>
            <person name="Doddapaneni H."/>
            <person name="Worley K.C."/>
            <person name="Muzny D.M."/>
            <person name="Gibbs R.A."/>
            <person name="Richards S."/>
        </authorList>
    </citation>
    <scope>NUCLEOTIDE SEQUENCE</scope>
    <source>
        <strain evidence="9">HAZT.00-mixed</strain>
        <tissue evidence="9">Whole organism</tissue>
    </source>
</reference>
<dbReference type="AlphaFoldDB" id="A0A6A0H0H6"/>
<gene>
    <name evidence="9" type="ORF">HAZT_HAZT012073</name>
</gene>
<dbReference type="EMBL" id="JQDR03011279">
    <property type="protein sequence ID" value="KAA0192964.1"/>
    <property type="molecule type" value="Genomic_DNA"/>
</dbReference>
<dbReference type="GO" id="GO:0051378">
    <property type="term" value="F:serotonin binding"/>
    <property type="evidence" value="ECO:0007669"/>
    <property type="project" value="TreeGrafter"/>
</dbReference>
<dbReference type="PANTHER" id="PTHR11616:SF279">
    <property type="entry name" value="SODIUM-DEPENDENT SEROTONIN TRANSPORTER"/>
    <property type="match status" value="1"/>
</dbReference>
<feature type="transmembrane region" description="Helical" evidence="8">
    <location>
        <begin position="56"/>
        <end position="73"/>
    </location>
</feature>
<evidence type="ECO:0000256" key="2">
    <source>
        <dbReference type="ARBA" id="ARBA00006459"/>
    </source>
</evidence>
<proteinExistence type="inferred from homology"/>
<dbReference type="GO" id="GO:0005335">
    <property type="term" value="F:serotonin:sodium:chloride symporter activity"/>
    <property type="evidence" value="ECO:0007669"/>
    <property type="project" value="TreeGrafter"/>
</dbReference>
<keyword evidence="7 8" id="KW-0472">Membrane</keyword>
<sequence length="84" mass="9474">MITGLCDEYPKLLARHRELFVAVLLIFIFLCALPTTTYGGMYVVELLNDYGTGNPILFIVFVEAAAVCWFYGAERFASDVQKML</sequence>
<keyword evidence="5" id="KW-0769">Symport</keyword>
<reference evidence="9" key="2">
    <citation type="journal article" date="2018" name="Environ. Sci. Technol.">
        <title>The Toxicogenome of Hyalella azteca: A Model for Sediment Ecotoxicology and Evolutionary Toxicology.</title>
        <authorList>
            <person name="Poynton H.C."/>
            <person name="Hasenbein S."/>
            <person name="Benoit J.B."/>
            <person name="Sepulveda M.S."/>
            <person name="Poelchau M.F."/>
            <person name="Hughes D.S.T."/>
            <person name="Murali S.C."/>
            <person name="Chen S."/>
            <person name="Glastad K.M."/>
            <person name="Goodisman M.A.D."/>
            <person name="Werren J.H."/>
            <person name="Vineis J.H."/>
            <person name="Bowen J.L."/>
            <person name="Friedrich M."/>
            <person name="Jones J."/>
            <person name="Robertson H.M."/>
            <person name="Feyereisen R."/>
            <person name="Mechler-Hickson A."/>
            <person name="Mathers N."/>
            <person name="Lee C.E."/>
            <person name="Colbourne J.K."/>
            <person name="Biales A."/>
            <person name="Johnston J.S."/>
            <person name="Wellborn G.A."/>
            <person name="Rosendale A.J."/>
            <person name="Cridge A.G."/>
            <person name="Munoz-Torres M.C."/>
            <person name="Bain P.A."/>
            <person name="Manny A.R."/>
            <person name="Major K.M."/>
            <person name="Lambert F.N."/>
            <person name="Vulpe C.D."/>
            <person name="Tuck P."/>
            <person name="Blalock B.J."/>
            <person name="Lin Y.Y."/>
            <person name="Smith M.E."/>
            <person name="Ochoa-Acuna H."/>
            <person name="Chen M.M."/>
            <person name="Childers C.P."/>
            <person name="Qu J."/>
            <person name="Dugan S."/>
            <person name="Lee S.L."/>
            <person name="Chao H."/>
            <person name="Dinh H."/>
            <person name="Han Y."/>
            <person name="Doddapaneni H."/>
            <person name="Worley K.C."/>
            <person name="Muzny D.M."/>
            <person name="Gibbs R.A."/>
            <person name="Richards S."/>
        </authorList>
    </citation>
    <scope>NUCLEOTIDE SEQUENCE</scope>
    <source>
        <strain evidence="9">HAZT.00-mixed</strain>
        <tissue evidence="9">Whole organism</tissue>
    </source>
</reference>
<keyword evidence="6 8" id="KW-1133">Transmembrane helix</keyword>
<reference evidence="9" key="1">
    <citation type="submission" date="2014-08" db="EMBL/GenBank/DDBJ databases">
        <authorList>
            <person name="Murali S."/>
            <person name="Richards S."/>
            <person name="Bandaranaike D."/>
            <person name="Bellair M."/>
            <person name="Blankenburg K."/>
            <person name="Chao H."/>
            <person name="Dinh H."/>
            <person name="Doddapaneni H."/>
            <person name="Dugan-Rocha S."/>
            <person name="Elkadiri S."/>
            <person name="Gnanaolivu R."/>
            <person name="Hughes D."/>
            <person name="Lee S."/>
            <person name="Li M."/>
            <person name="Ming W."/>
            <person name="Munidasa M."/>
            <person name="Muniz J."/>
            <person name="Nguyen L."/>
            <person name="Osuji N."/>
            <person name="Pu L.-L."/>
            <person name="Puazo M."/>
            <person name="Skinner E."/>
            <person name="Qu C."/>
            <person name="Quiroz J."/>
            <person name="Raj R."/>
            <person name="Weissenberger G."/>
            <person name="Xin Y."/>
            <person name="Zou X."/>
            <person name="Han Y."/>
            <person name="Worley K."/>
            <person name="Muzny D."/>
            <person name="Gibbs R."/>
        </authorList>
    </citation>
    <scope>NUCLEOTIDE SEQUENCE</scope>
    <source>
        <strain evidence="9">HAZT.00-mixed</strain>
        <tissue evidence="9">Whole organism</tissue>
    </source>
</reference>
<evidence type="ECO:0000256" key="7">
    <source>
        <dbReference type="ARBA" id="ARBA00023136"/>
    </source>
</evidence>
<name>A0A6A0H0H6_HYAAZ</name>
<keyword evidence="3" id="KW-0813">Transport</keyword>
<accession>A0A6A0H0H6</accession>
<evidence type="ECO:0000256" key="1">
    <source>
        <dbReference type="ARBA" id="ARBA00004141"/>
    </source>
</evidence>
<dbReference type="GO" id="GO:0005886">
    <property type="term" value="C:plasma membrane"/>
    <property type="evidence" value="ECO:0007669"/>
    <property type="project" value="TreeGrafter"/>
</dbReference>
<dbReference type="Proteomes" id="UP000711488">
    <property type="component" value="Unassembled WGS sequence"/>
</dbReference>
<dbReference type="PROSITE" id="PS50267">
    <property type="entry name" value="NA_NEUROTRAN_SYMP_3"/>
    <property type="match status" value="1"/>
</dbReference>
<dbReference type="GO" id="GO:0006865">
    <property type="term" value="P:amino acid transport"/>
    <property type="evidence" value="ECO:0007669"/>
    <property type="project" value="TreeGrafter"/>
</dbReference>
<comment type="similarity">
    <text evidence="2">Belongs to the sodium:neurotransmitter symporter (SNF) (TC 2.A.22) family.</text>
</comment>
<keyword evidence="4 8" id="KW-0812">Transmembrane</keyword>
<evidence type="ECO:0008006" key="10">
    <source>
        <dbReference type="Google" id="ProtNLM"/>
    </source>
</evidence>